<gene>
    <name evidence="2" type="ORF">M378DRAFT_194907</name>
</gene>
<accession>A0A0C2TTH9</accession>
<dbReference type="InParanoid" id="A0A0C2TTH9"/>
<evidence type="ECO:0000313" key="2">
    <source>
        <dbReference type="EMBL" id="KIL70614.1"/>
    </source>
</evidence>
<feature type="chain" id="PRO_5002168064" description="Secreted protein" evidence="1">
    <location>
        <begin position="28"/>
        <end position="84"/>
    </location>
</feature>
<evidence type="ECO:0008006" key="4">
    <source>
        <dbReference type="Google" id="ProtNLM"/>
    </source>
</evidence>
<evidence type="ECO:0000256" key="1">
    <source>
        <dbReference type="SAM" id="SignalP"/>
    </source>
</evidence>
<evidence type="ECO:0000313" key="3">
    <source>
        <dbReference type="Proteomes" id="UP000054549"/>
    </source>
</evidence>
<dbReference type="HOGENOM" id="CLU_2526964_0_0_1"/>
<dbReference type="AlphaFoldDB" id="A0A0C2TTH9"/>
<reference evidence="2 3" key="1">
    <citation type="submission" date="2014-04" db="EMBL/GenBank/DDBJ databases">
        <title>Evolutionary Origins and Diversification of the Mycorrhizal Mutualists.</title>
        <authorList>
            <consortium name="DOE Joint Genome Institute"/>
            <consortium name="Mycorrhizal Genomics Consortium"/>
            <person name="Kohler A."/>
            <person name="Kuo A."/>
            <person name="Nagy L.G."/>
            <person name="Floudas D."/>
            <person name="Copeland A."/>
            <person name="Barry K.W."/>
            <person name="Cichocki N."/>
            <person name="Veneault-Fourrey C."/>
            <person name="LaButti K."/>
            <person name="Lindquist E.A."/>
            <person name="Lipzen A."/>
            <person name="Lundell T."/>
            <person name="Morin E."/>
            <person name="Murat C."/>
            <person name="Riley R."/>
            <person name="Ohm R."/>
            <person name="Sun H."/>
            <person name="Tunlid A."/>
            <person name="Henrissat B."/>
            <person name="Grigoriev I.V."/>
            <person name="Hibbett D.S."/>
            <person name="Martin F."/>
        </authorList>
    </citation>
    <scope>NUCLEOTIDE SEQUENCE [LARGE SCALE GENOMIC DNA]</scope>
    <source>
        <strain evidence="2 3">Koide BX008</strain>
    </source>
</reference>
<protein>
    <recommendedName>
        <fullName evidence="4">Secreted protein</fullName>
    </recommendedName>
</protein>
<feature type="signal peptide" evidence="1">
    <location>
        <begin position="1"/>
        <end position="27"/>
    </location>
</feature>
<keyword evidence="1" id="KW-0732">Signal</keyword>
<dbReference type="Proteomes" id="UP000054549">
    <property type="component" value="Unassembled WGS sequence"/>
</dbReference>
<keyword evidence="3" id="KW-1185">Reference proteome</keyword>
<sequence>MHNGYIEIQNVLSSIASLVFCVRVVQAITAYDGLQPPPPPLTMSMSILHKNDRKHTYRFISLLGHVPKIKSISSPDCLVLTSTS</sequence>
<dbReference type="EMBL" id="KN818223">
    <property type="protein sequence ID" value="KIL70614.1"/>
    <property type="molecule type" value="Genomic_DNA"/>
</dbReference>
<name>A0A0C2TTH9_AMAMK</name>
<organism evidence="2 3">
    <name type="scientific">Amanita muscaria (strain Koide BX008)</name>
    <dbReference type="NCBI Taxonomy" id="946122"/>
    <lineage>
        <taxon>Eukaryota</taxon>
        <taxon>Fungi</taxon>
        <taxon>Dikarya</taxon>
        <taxon>Basidiomycota</taxon>
        <taxon>Agaricomycotina</taxon>
        <taxon>Agaricomycetes</taxon>
        <taxon>Agaricomycetidae</taxon>
        <taxon>Agaricales</taxon>
        <taxon>Pluteineae</taxon>
        <taxon>Amanitaceae</taxon>
        <taxon>Amanita</taxon>
    </lineage>
</organism>
<proteinExistence type="predicted"/>